<reference evidence="1" key="1">
    <citation type="journal article" date="2021" name="IMA Fungus">
        <title>Genomic characterization of three marine fungi, including Emericellopsis atlantica sp. nov. with signatures of a generalist lifestyle and marine biomass degradation.</title>
        <authorList>
            <person name="Hagestad O.C."/>
            <person name="Hou L."/>
            <person name="Andersen J.H."/>
            <person name="Hansen E.H."/>
            <person name="Altermark B."/>
            <person name="Li C."/>
            <person name="Kuhnert E."/>
            <person name="Cox R.J."/>
            <person name="Crous P.W."/>
            <person name="Spatafora J.W."/>
            <person name="Lail K."/>
            <person name="Amirebrahimi M."/>
            <person name="Lipzen A."/>
            <person name="Pangilinan J."/>
            <person name="Andreopoulos W."/>
            <person name="Hayes R.D."/>
            <person name="Ng V."/>
            <person name="Grigoriev I.V."/>
            <person name="Jackson S.A."/>
            <person name="Sutton T.D.S."/>
            <person name="Dobson A.D.W."/>
            <person name="Rama T."/>
        </authorList>
    </citation>
    <scope>NUCLEOTIDE SEQUENCE</scope>
    <source>
        <strain evidence="1">TRa3180A</strain>
    </source>
</reference>
<dbReference type="Proteomes" id="UP000887226">
    <property type="component" value="Unassembled WGS sequence"/>
</dbReference>
<evidence type="ECO:0000313" key="2">
    <source>
        <dbReference type="Proteomes" id="UP000887226"/>
    </source>
</evidence>
<protein>
    <submittedName>
        <fullName evidence="1">Uncharacterized protein</fullName>
    </submittedName>
</protein>
<keyword evidence="2" id="KW-1185">Reference proteome</keyword>
<dbReference type="OrthoDB" id="5096864at2759"/>
<evidence type="ECO:0000313" key="1">
    <source>
        <dbReference type="EMBL" id="KAG9243111.1"/>
    </source>
</evidence>
<accession>A0A9P7Z0M1</accession>
<gene>
    <name evidence="1" type="ORF">BJ878DRAFT_463011</name>
</gene>
<dbReference type="AlphaFoldDB" id="A0A9P7Z0M1"/>
<organism evidence="1 2">
    <name type="scientific">Calycina marina</name>
    <dbReference type="NCBI Taxonomy" id="1763456"/>
    <lineage>
        <taxon>Eukaryota</taxon>
        <taxon>Fungi</taxon>
        <taxon>Dikarya</taxon>
        <taxon>Ascomycota</taxon>
        <taxon>Pezizomycotina</taxon>
        <taxon>Leotiomycetes</taxon>
        <taxon>Helotiales</taxon>
        <taxon>Pezizellaceae</taxon>
        <taxon>Calycina</taxon>
    </lineage>
</organism>
<dbReference type="EMBL" id="MU254005">
    <property type="protein sequence ID" value="KAG9243111.1"/>
    <property type="molecule type" value="Genomic_DNA"/>
</dbReference>
<name>A0A9P7Z0M1_9HELO</name>
<proteinExistence type="predicted"/>
<sequence>MMPYVEPEIENYWNTSLTTPTHHISSRLSRNIFQVVHMRMCLADNLPRTRQFSNHIMAVNAILWIPASKIAGDGIIARFEGKSFYFTFIPGKPTGKEFNV</sequence>
<comment type="caution">
    <text evidence="1">The sequence shown here is derived from an EMBL/GenBank/DDBJ whole genome shotgun (WGS) entry which is preliminary data.</text>
</comment>